<dbReference type="AlphaFoldDB" id="A0A0R2MFU1"/>
<evidence type="ECO:0000313" key="1">
    <source>
        <dbReference type="EMBL" id="KRO12510.1"/>
    </source>
</evidence>
<name>A0A0R2MFU1_9LACO</name>
<dbReference type="EMBL" id="JQCL01000040">
    <property type="protein sequence ID" value="KRO12510.1"/>
    <property type="molecule type" value="Genomic_DNA"/>
</dbReference>
<organism evidence="1 2">
    <name type="scientific">Lactiplantibacillus xiangfangensis</name>
    <dbReference type="NCBI Taxonomy" id="942150"/>
    <lineage>
        <taxon>Bacteria</taxon>
        <taxon>Bacillati</taxon>
        <taxon>Bacillota</taxon>
        <taxon>Bacilli</taxon>
        <taxon>Lactobacillales</taxon>
        <taxon>Lactobacillaceae</taxon>
        <taxon>Lactiplantibacillus</taxon>
    </lineage>
</organism>
<sequence>MHLFCGVNAVFAYDKVIKLPVMGTGLGGALIETILVADINGDCGLCLDFWLGI</sequence>
<evidence type="ECO:0000313" key="2">
    <source>
        <dbReference type="Proteomes" id="UP000051783"/>
    </source>
</evidence>
<protein>
    <submittedName>
        <fullName evidence="1">Uncharacterized protein</fullName>
    </submittedName>
</protein>
<comment type="caution">
    <text evidence="1">The sequence shown here is derived from an EMBL/GenBank/DDBJ whole genome shotgun (WGS) entry which is preliminary data.</text>
</comment>
<keyword evidence="2" id="KW-1185">Reference proteome</keyword>
<proteinExistence type="predicted"/>
<dbReference type="STRING" id="942150.IV64_GL002052"/>
<accession>A0A0R2MFU1</accession>
<dbReference type="Proteomes" id="UP000051783">
    <property type="component" value="Unassembled WGS sequence"/>
</dbReference>
<reference evidence="1 2" key="1">
    <citation type="journal article" date="2015" name="Genome Announc.">
        <title>Expanding the biotechnology potential of lactobacilli through comparative genomics of 213 strains and associated genera.</title>
        <authorList>
            <person name="Sun Z."/>
            <person name="Harris H.M."/>
            <person name="McCann A."/>
            <person name="Guo C."/>
            <person name="Argimon S."/>
            <person name="Zhang W."/>
            <person name="Yang X."/>
            <person name="Jeffery I.B."/>
            <person name="Cooney J.C."/>
            <person name="Kagawa T.F."/>
            <person name="Liu W."/>
            <person name="Song Y."/>
            <person name="Salvetti E."/>
            <person name="Wrobel A."/>
            <person name="Rasinkangas P."/>
            <person name="Parkhill J."/>
            <person name="Rea M.C."/>
            <person name="O'Sullivan O."/>
            <person name="Ritari J."/>
            <person name="Douillard F.P."/>
            <person name="Paul Ross R."/>
            <person name="Yang R."/>
            <person name="Briner A.E."/>
            <person name="Felis G.E."/>
            <person name="de Vos W.M."/>
            <person name="Barrangou R."/>
            <person name="Klaenhammer T.R."/>
            <person name="Caufield P.W."/>
            <person name="Cui Y."/>
            <person name="Zhang H."/>
            <person name="O'Toole P.W."/>
        </authorList>
    </citation>
    <scope>NUCLEOTIDE SEQUENCE [LARGE SCALE GENOMIC DNA]</scope>
    <source>
        <strain evidence="1 2">LMG 26013</strain>
    </source>
</reference>
<gene>
    <name evidence="1" type="ORF">IV64_GL002052</name>
</gene>